<sequence length="228" mass="24416">MLLAEDLLLLITDDDTGKLVVSGTEADIALGGAQLVQLALAGRVDLTHEGEGRRKGRLVVRDATPTGDPLLDEALAVLVERQGKRPADAVGKLGKRLRQRLYDRLVQQGILRAEEGRVLGVFPKHTWPAADAAHEREVRELVDQVLVSGVTPQPRTAALVALLHALRVVPQVVDPERHGLPRRQLERRAQEVAEGDWGSAAVRSAIEAMRAAVFAAVTAGTVGGATSN</sequence>
<dbReference type="Pfam" id="PF05719">
    <property type="entry name" value="GPP34"/>
    <property type="match status" value="1"/>
</dbReference>
<protein>
    <submittedName>
        <fullName evidence="5">GPP34 family phosphoprotein</fullName>
    </submittedName>
</protein>
<dbReference type="PANTHER" id="PTHR12704:SF2">
    <property type="entry name" value="GOLGI PHOSPHOPROTEIN 3 HOMOLOG SAURON"/>
    <property type="match status" value="1"/>
</dbReference>
<keyword evidence="4" id="KW-0472">Membrane</keyword>
<dbReference type="GO" id="GO:0070273">
    <property type="term" value="F:phosphatidylinositol-4-phosphate binding"/>
    <property type="evidence" value="ECO:0007669"/>
    <property type="project" value="InterPro"/>
</dbReference>
<dbReference type="PANTHER" id="PTHR12704">
    <property type="entry name" value="TRANS-GOLGI PROTEIN GMX33"/>
    <property type="match status" value="1"/>
</dbReference>
<dbReference type="GO" id="GO:0048194">
    <property type="term" value="P:Golgi vesicle budding"/>
    <property type="evidence" value="ECO:0007669"/>
    <property type="project" value="TreeGrafter"/>
</dbReference>
<keyword evidence="6" id="KW-1185">Reference proteome</keyword>
<dbReference type="GO" id="GO:0043001">
    <property type="term" value="P:Golgi to plasma membrane protein transport"/>
    <property type="evidence" value="ECO:0007669"/>
    <property type="project" value="TreeGrafter"/>
</dbReference>
<evidence type="ECO:0000313" key="6">
    <source>
        <dbReference type="Proteomes" id="UP000515947"/>
    </source>
</evidence>
<proteinExistence type="predicted"/>
<evidence type="ECO:0000256" key="2">
    <source>
        <dbReference type="ARBA" id="ARBA00023034"/>
    </source>
</evidence>
<gene>
    <name evidence="5" type="ORF">H9L09_07915</name>
</gene>
<dbReference type="AlphaFoldDB" id="A0A7G9RF80"/>
<dbReference type="EMBL" id="CP060713">
    <property type="protein sequence ID" value="QNN54255.1"/>
    <property type="molecule type" value="Genomic_DNA"/>
</dbReference>
<dbReference type="InterPro" id="IPR008628">
    <property type="entry name" value="GPP34-like"/>
</dbReference>
<evidence type="ECO:0000256" key="3">
    <source>
        <dbReference type="ARBA" id="ARBA00023121"/>
    </source>
</evidence>
<name>A0A7G9RF80_9ACTN</name>
<dbReference type="Proteomes" id="UP000515947">
    <property type="component" value="Chromosome"/>
</dbReference>
<dbReference type="GO" id="GO:0005829">
    <property type="term" value="C:cytosol"/>
    <property type="evidence" value="ECO:0007669"/>
    <property type="project" value="TreeGrafter"/>
</dbReference>
<dbReference type="KEGG" id="nmes:H9L09_07915"/>
<keyword evidence="3" id="KW-0446">Lipid-binding</keyword>
<dbReference type="Gene3D" id="1.10.3630.10">
    <property type="entry name" value="yeast vps74-n-term truncation variant domain like"/>
    <property type="match status" value="1"/>
</dbReference>
<evidence type="ECO:0000256" key="1">
    <source>
        <dbReference type="ARBA" id="ARBA00004255"/>
    </source>
</evidence>
<dbReference type="GO" id="GO:0007030">
    <property type="term" value="P:Golgi organization"/>
    <property type="evidence" value="ECO:0007669"/>
    <property type="project" value="TreeGrafter"/>
</dbReference>
<dbReference type="RefSeq" id="WP_187580095.1">
    <property type="nucleotide sequence ID" value="NZ_CP060713.1"/>
</dbReference>
<dbReference type="InterPro" id="IPR038261">
    <property type="entry name" value="GPP34-like_sf"/>
</dbReference>
<dbReference type="GO" id="GO:0012505">
    <property type="term" value="C:endomembrane system"/>
    <property type="evidence" value="ECO:0007669"/>
    <property type="project" value="UniProtKB-ARBA"/>
</dbReference>
<organism evidence="5 6">
    <name type="scientific">Nocardioides mesophilus</name>
    <dbReference type="NCBI Taxonomy" id="433659"/>
    <lineage>
        <taxon>Bacteria</taxon>
        <taxon>Bacillati</taxon>
        <taxon>Actinomycetota</taxon>
        <taxon>Actinomycetes</taxon>
        <taxon>Propionibacteriales</taxon>
        <taxon>Nocardioidaceae</taxon>
        <taxon>Nocardioides</taxon>
    </lineage>
</organism>
<accession>A0A7G9RF80</accession>
<reference evidence="5 6" key="1">
    <citation type="submission" date="2020-08" db="EMBL/GenBank/DDBJ databases">
        <title>Genome sequence of Nocardioides mesophilus KACC 16243T.</title>
        <authorList>
            <person name="Hyun D.-W."/>
            <person name="Bae J.-W."/>
        </authorList>
    </citation>
    <scope>NUCLEOTIDE SEQUENCE [LARGE SCALE GENOMIC DNA]</scope>
    <source>
        <strain evidence="5 6">KACC 16243</strain>
    </source>
</reference>
<evidence type="ECO:0000256" key="4">
    <source>
        <dbReference type="ARBA" id="ARBA00023136"/>
    </source>
</evidence>
<dbReference type="GO" id="GO:0006890">
    <property type="term" value="P:retrograde vesicle-mediated transport, Golgi to endoplasmic reticulum"/>
    <property type="evidence" value="ECO:0007669"/>
    <property type="project" value="TreeGrafter"/>
</dbReference>
<evidence type="ECO:0000313" key="5">
    <source>
        <dbReference type="EMBL" id="QNN54255.1"/>
    </source>
</evidence>
<keyword evidence="2" id="KW-0333">Golgi apparatus</keyword>
<comment type="subcellular location">
    <subcellularLocation>
        <location evidence="1">Golgi apparatus membrane</location>
        <topology evidence="1">Peripheral membrane protein</topology>
        <orientation evidence="1">Cytoplasmic side</orientation>
    </subcellularLocation>
</comment>